<feature type="transmembrane region" description="Helical" evidence="2">
    <location>
        <begin position="114"/>
        <end position="134"/>
    </location>
</feature>
<protein>
    <recommendedName>
        <fullName evidence="3">DUF6545 domain-containing protein</fullName>
    </recommendedName>
</protein>
<keyword evidence="5" id="KW-1185">Reference proteome</keyword>
<feature type="region of interest" description="Disordered" evidence="1">
    <location>
        <begin position="381"/>
        <end position="403"/>
    </location>
</feature>
<evidence type="ECO:0000313" key="4">
    <source>
        <dbReference type="EMBL" id="SNS25361.1"/>
    </source>
</evidence>
<feature type="transmembrane region" description="Helical" evidence="2">
    <location>
        <begin position="6"/>
        <end position="26"/>
    </location>
</feature>
<sequence>MTVAFIAMAAAGCYILAAIKVVALFADRSRSLVLREYAIAQASVATIFTLLLPPVIAAIDQLSANVSLLLNSLIGIVCLTAGQTILVASAGVPDHRRRGRTAEADGTRRTVRRWWTACLIIVVVRTMLFIAAPAEVHTVEMVDFAPNYARYPTLAAFNMLRIIWFTIIFANMWRGYRAYARQESSGPTRWGLTLHSWAGLLGLGYVAYQLAYMLAQTAGHPLPGVERQIGVLMLLCVVATLLLATAILYLGPTLQARRTYRALRPLWQVVAASRDGAVLDDRRFSPAERLIRRRQENIDGLTRLRNHYELTLWQEAYRKAHDSGLPAPRAEAIADAATIVGAMLAHRTGHPPANPPLRYLPSGPREAEIGWQIAVGKALTPKRPRPRCWSWPRVATPRSARQP</sequence>
<reference evidence="4 5" key="1">
    <citation type="submission" date="2017-06" db="EMBL/GenBank/DDBJ databases">
        <authorList>
            <person name="Kim H.J."/>
            <person name="Triplett B.A."/>
        </authorList>
    </citation>
    <scope>NUCLEOTIDE SEQUENCE [LARGE SCALE GENOMIC DNA]</scope>
    <source>
        <strain evidence="4 5">DSM 43151</strain>
    </source>
</reference>
<dbReference type="Proteomes" id="UP000198415">
    <property type="component" value="Unassembled WGS sequence"/>
</dbReference>
<dbReference type="Pfam" id="PF20182">
    <property type="entry name" value="DUF6545"/>
    <property type="match status" value="1"/>
</dbReference>
<feature type="domain" description="DUF6545" evidence="3">
    <location>
        <begin position="255"/>
        <end position="379"/>
    </location>
</feature>
<dbReference type="AlphaFoldDB" id="A0A239D0F5"/>
<keyword evidence="2" id="KW-1133">Transmembrane helix</keyword>
<gene>
    <name evidence="4" type="ORF">SAMN06264365_112175</name>
</gene>
<keyword evidence="2" id="KW-0812">Transmembrane</keyword>
<organism evidence="4 5">
    <name type="scientific">Actinoplanes regularis</name>
    <dbReference type="NCBI Taxonomy" id="52697"/>
    <lineage>
        <taxon>Bacteria</taxon>
        <taxon>Bacillati</taxon>
        <taxon>Actinomycetota</taxon>
        <taxon>Actinomycetes</taxon>
        <taxon>Micromonosporales</taxon>
        <taxon>Micromonosporaceae</taxon>
        <taxon>Actinoplanes</taxon>
    </lineage>
</organism>
<dbReference type="RefSeq" id="WP_089296256.1">
    <property type="nucleotide sequence ID" value="NZ_BOMU01000063.1"/>
</dbReference>
<keyword evidence="2" id="KW-0472">Membrane</keyword>
<evidence type="ECO:0000256" key="2">
    <source>
        <dbReference type="SAM" id="Phobius"/>
    </source>
</evidence>
<dbReference type="EMBL" id="FZNR01000012">
    <property type="protein sequence ID" value="SNS25361.1"/>
    <property type="molecule type" value="Genomic_DNA"/>
</dbReference>
<feature type="transmembrane region" description="Helical" evidence="2">
    <location>
        <begin position="194"/>
        <end position="215"/>
    </location>
</feature>
<dbReference type="InterPro" id="IPR046675">
    <property type="entry name" value="DUF6545"/>
</dbReference>
<feature type="transmembrane region" description="Helical" evidence="2">
    <location>
        <begin position="227"/>
        <end position="251"/>
    </location>
</feature>
<accession>A0A239D0F5</accession>
<name>A0A239D0F5_9ACTN</name>
<proteinExistence type="predicted"/>
<feature type="transmembrane region" description="Helical" evidence="2">
    <location>
        <begin position="154"/>
        <end position="173"/>
    </location>
</feature>
<feature type="transmembrane region" description="Helical" evidence="2">
    <location>
        <begin position="68"/>
        <end position="93"/>
    </location>
</feature>
<evidence type="ECO:0000259" key="3">
    <source>
        <dbReference type="Pfam" id="PF20182"/>
    </source>
</evidence>
<evidence type="ECO:0000256" key="1">
    <source>
        <dbReference type="SAM" id="MobiDB-lite"/>
    </source>
</evidence>
<feature type="transmembrane region" description="Helical" evidence="2">
    <location>
        <begin position="38"/>
        <end position="56"/>
    </location>
</feature>
<evidence type="ECO:0000313" key="5">
    <source>
        <dbReference type="Proteomes" id="UP000198415"/>
    </source>
</evidence>